<name>A0A1F7I7Z7_9BACT</name>
<protein>
    <submittedName>
        <fullName evidence="2">Uncharacterized protein</fullName>
    </submittedName>
</protein>
<proteinExistence type="predicted"/>
<evidence type="ECO:0000256" key="1">
    <source>
        <dbReference type="SAM" id="Phobius"/>
    </source>
</evidence>
<organism evidence="2 3">
    <name type="scientific">Candidatus Roizmanbacteria bacterium RIFCSPHIGHO2_12_FULL_44_10</name>
    <dbReference type="NCBI Taxonomy" id="1802054"/>
    <lineage>
        <taxon>Bacteria</taxon>
        <taxon>Candidatus Roizmaniibacteriota</taxon>
    </lineage>
</organism>
<gene>
    <name evidence="2" type="ORF">A3F34_00800</name>
</gene>
<keyword evidence="1" id="KW-0472">Membrane</keyword>
<evidence type="ECO:0000313" key="2">
    <source>
        <dbReference type="EMBL" id="OGK39488.1"/>
    </source>
</evidence>
<evidence type="ECO:0000313" key="3">
    <source>
        <dbReference type="Proteomes" id="UP000179024"/>
    </source>
</evidence>
<sequence>MVSNLIISDFLVNVAAGWFGAIFITQTYQQIPRKKRTSLVIINTGAMIACLVIAYKFRISI</sequence>
<accession>A0A1F7I7Z7</accession>
<feature type="transmembrane region" description="Helical" evidence="1">
    <location>
        <begin position="6"/>
        <end position="25"/>
    </location>
</feature>
<keyword evidence="1" id="KW-0812">Transmembrane</keyword>
<keyword evidence="1" id="KW-1133">Transmembrane helix</keyword>
<dbReference type="EMBL" id="MGAE01000017">
    <property type="protein sequence ID" value="OGK39488.1"/>
    <property type="molecule type" value="Genomic_DNA"/>
</dbReference>
<reference evidence="2 3" key="1">
    <citation type="journal article" date="2016" name="Nat. Commun.">
        <title>Thousands of microbial genomes shed light on interconnected biogeochemical processes in an aquifer system.</title>
        <authorList>
            <person name="Anantharaman K."/>
            <person name="Brown C.T."/>
            <person name="Hug L.A."/>
            <person name="Sharon I."/>
            <person name="Castelle C.J."/>
            <person name="Probst A.J."/>
            <person name="Thomas B.C."/>
            <person name="Singh A."/>
            <person name="Wilkins M.J."/>
            <person name="Karaoz U."/>
            <person name="Brodie E.L."/>
            <person name="Williams K.H."/>
            <person name="Hubbard S.S."/>
            <person name="Banfield J.F."/>
        </authorList>
    </citation>
    <scope>NUCLEOTIDE SEQUENCE [LARGE SCALE GENOMIC DNA]</scope>
</reference>
<feature type="transmembrane region" description="Helical" evidence="1">
    <location>
        <begin position="37"/>
        <end position="57"/>
    </location>
</feature>
<dbReference type="Proteomes" id="UP000179024">
    <property type="component" value="Unassembled WGS sequence"/>
</dbReference>
<comment type="caution">
    <text evidence="2">The sequence shown here is derived from an EMBL/GenBank/DDBJ whole genome shotgun (WGS) entry which is preliminary data.</text>
</comment>
<dbReference type="AlphaFoldDB" id="A0A1F7I7Z7"/>